<keyword evidence="1" id="KW-0175">Coiled coil</keyword>
<dbReference type="RefSeq" id="WP_005952394.1">
    <property type="nucleotide sequence ID" value="NZ_CP136423.1"/>
</dbReference>
<dbReference type="Proteomes" id="UP000003100">
    <property type="component" value="Unassembled WGS sequence"/>
</dbReference>
<evidence type="ECO:0000256" key="1">
    <source>
        <dbReference type="SAM" id="Coils"/>
    </source>
</evidence>
<dbReference type="Pfam" id="PF13514">
    <property type="entry name" value="AAA_27"/>
    <property type="match status" value="1"/>
</dbReference>
<keyword evidence="2" id="KW-0472">Membrane</keyword>
<dbReference type="eggNOG" id="COG4717">
    <property type="taxonomic scope" value="Bacteria"/>
</dbReference>
<dbReference type="PANTHER" id="PTHR41259:SF1">
    <property type="entry name" value="DOUBLE-STRAND BREAK REPAIR RAD50 ATPASE, PUTATIVE-RELATED"/>
    <property type="match status" value="1"/>
</dbReference>
<comment type="caution">
    <text evidence="4">The sequence shown here is derived from an EMBL/GenBank/DDBJ whole genome shotgun (WGS) entry which is preliminary data.</text>
</comment>
<name>C0CSA0_BLAHS</name>
<gene>
    <name evidence="4" type="ORF">RUMHYD_03752</name>
</gene>
<proteinExistence type="predicted"/>
<evidence type="ECO:0000259" key="3">
    <source>
        <dbReference type="Pfam" id="PF13514"/>
    </source>
</evidence>
<dbReference type="SUPFAM" id="SSF52540">
    <property type="entry name" value="P-loop containing nucleoside triphosphate hydrolases"/>
    <property type="match status" value="1"/>
</dbReference>
<organism evidence="4 5">
    <name type="scientific">Blautia hydrogenotrophica (strain DSM 10507 / JCM 14656 / S5a33)</name>
    <name type="common">Ruminococcus hydrogenotrophicus</name>
    <dbReference type="NCBI Taxonomy" id="476272"/>
    <lineage>
        <taxon>Bacteria</taxon>
        <taxon>Bacillati</taxon>
        <taxon>Bacillota</taxon>
        <taxon>Clostridia</taxon>
        <taxon>Lachnospirales</taxon>
        <taxon>Lachnospiraceae</taxon>
        <taxon>Blautia</taxon>
    </lineage>
</organism>
<feature type="transmembrane region" description="Helical" evidence="2">
    <location>
        <begin position="272"/>
        <end position="289"/>
    </location>
</feature>
<keyword evidence="2" id="KW-1133">Transmembrane helix</keyword>
<sequence length="514" mass="59548">MRIERAKVDNFGKLNQREFRFGPGINVIYGENEGGKSTLHAFFRGMFYGLPRMRGRAARNDAYSRYEPWENPGQYGGRLWLECGGKTFRLNRDFRKDKTAAELVCETDGELLCVEDGDLSVLLGGASEVLYDNTVSVGQLRGITDQNLAQELRNFMAGYENGQDAGLNLDRAREKLRRQRREVLSGIEEERQRREEGLKRQEEKIREHQLRMEQLEMEWKSQKKAFSDARNLSKPEKTTVGAKKARSMAAVLAVWMLLFILGIWQGVPFGGLLLWTVMGAGLLAAFFWVRRREEKLRESELQIQSEQELRRQKIQWKAEELWERMQEEQKLLENLRTEYEQSRREAAAVSPEQVEADALELAEQTLVRLGDQMQGKISRRLQERISEIFSELTDGKYRRVSLDETMKLGVHTEERYVPADRLSRGTLEQIYFSLRMAANEVLCAEEPLPLILDEVFAMYDDRRLASCLRWLADCGRQVLICTCQDREERLLKRLGIPYQKVKLVGSSKESLGNL</sequence>
<feature type="coiled-coil region" evidence="1">
    <location>
        <begin position="289"/>
        <end position="345"/>
    </location>
</feature>
<dbReference type="GeneID" id="86823113"/>
<reference evidence="4 5" key="2">
    <citation type="submission" date="2009-02" db="EMBL/GenBank/DDBJ databases">
        <title>Draft genome sequence of Blautia hydrogenotrophica DSM 10507 (Ruminococcus hydrogenotrophicus DSM 10507).</title>
        <authorList>
            <person name="Sudarsanam P."/>
            <person name="Ley R."/>
            <person name="Guruge J."/>
            <person name="Turnbaugh P.J."/>
            <person name="Mahowald M."/>
            <person name="Liep D."/>
            <person name="Gordon J."/>
        </authorList>
    </citation>
    <scope>NUCLEOTIDE SEQUENCE [LARGE SCALE GENOMIC DNA]</scope>
    <source>
        <strain evidence="5">DSM 10507 / JCM 14656 / S5a33</strain>
    </source>
</reference>
<evidence type="ECO:0000313" key="4">
    <source>
        <dbReference type="EMBL" id="EEG47362.1"/>
    </source>
</evidence>
<dbReference type="InterPro" id="IPR038734">
    <property type="entry name" value="YhaN_AAA"/>
</dbReference>
<accession>C0CSA0</accession>
<dbReference type="PANTHER" id="PTHR41259">
    <property type="entry name" value="DOUBLE-STRAND BREAK REPAIR RAD50 ATPASE, PUTATIVE-RELATED"/>
    <property type="match status" value="1"/>
</dbReference>
<dbReference type="EMBL" id="ACBZ01000200">
    <property type="protein sequence ID" value="EEG47362.1"/>
    <property type="molecule type" value="Genomic_DNA"/>
</dbReference>
<protein>
    <recommendedName>
        <fullName evidence="3">YhaN AAA domain-containing protein</fullName>
    </recommendedName>
</protein>
<dbReference type="Gene3D" id="3.40.50.300">
    <property type="entry name" value="P-loop containing nucleotide triphosphate hydrolases"/>
    <property type="match status" value="2"/>
</dbReference>
<keyword evidence="2" id="KW-0812">Transmembrane</keyword>
<evidence type="ECO:0000256" key="2">
    <source>
        <dbReference type="SAM" id="Phobius"/>
    </source>
</evidence>
<keyword evidence="5" id="KW-1185">Reference proteome</keyword>
<feature type="domain" description="YhaN AAA" evidence="3">
    <location>
        <begin position="1"/>
        <end position="54"/>
    </location>
</feature>
<dbReference type="InterPro" id="IPR027417">
    <property type="entry name" value="P-loop_NTPase"/>
</dbReference>
<dbReference type="HOGENOM" id="CLU_018670_1_0_9"/>
<reference evidence="4 5" key="1">
    <citation type="submission" date="2009-01" db="EMBL/GenBank/DDBJ databases">
        <authorList>
            <person name="Fulton L."/>
            <person name="Clifton S."/>
            <person name="Fulton B."/>
            <person name="Xu J."/>
            <person name="Minx P."/>
            <person name="Pepin K.H."/>
            <person name="Johnson M."/>
            <person name="Bhonagiri V."/>
            <person name="Nash W.E."/>
            <person name="Mardis E.R."/>
            <person name="Wilson R.K."/>
        </authorList>
    </citation>
    <scope>NUCLEOTIDE SEQUENCE [LARGE SCALE GENOMIC DNA]</scope>
    <source>
        <strain evidence="5">DSM 10507 / JCM 14656 / S5a33</strain>
    </source>
</reference>
<feature type="coiled-coil region" evidence="1">
    <location>
        <begin position="169"/>
        <end position="225"/>
    </location>
</feature>
<feature type="transmembrane region" description="Helical" evidence="2">
    <location>
        <begin position="247"/>
        <end position="266"/>
    </location>
</feature>
<dbReference type="PATRIC" id="fig|476272.21.peg.435"/>
<evidence type="ECO:0000313" key="5">
    <source>
        <dbReference type="Proteomes" id="UP000003100"/>
    </source>
</evidence>
<dbReference type="AlphaFoldDB" id="C0CSA0"/>